<comment type="PTM">
    <text evidence="14">The reversible ADP-ribosylation of Arg-96 inactivates the nitrogenase reductase and regulates nitrogenase activity.</text>
</comment>
<keyword evidence="11 14" id="KW-0411">Iron-sulfur</keyword>
<organism evidence="17 18">
    <name type="scientific">Methanothermococcus okinawensis</name>
    <dbReference type="NCBI Taxonomy" id="155863"/>
    <lineage>
        <taxon>Archaea</taxon>
        <taxon>Methanobacteriati</taxon>
        <taxon>Methanobacteriota</taxon>
        <taxon>Methanomada group</taxon>
        <taxon>Methanococci</taxon>
        <taxon>Methanococcales</taxon>
        <taxon>Methanococcaceae</taxon>
        <taxon>Methanothermococcus</taxon>
    </lineage>
</organism>
<feature type="modified residue" description="ADP-ribosylarginine; by dinitrogenase reductase ADP-ribosyltransferase" evidence="14 15">
    <location>
        <position position="96"/>
    </location>
</feature>
<reference evidence="17" key="1">
    <citation type="journal article" date="2020" name="ISME J.">
        <title>Gammaproteobacteria mediating utilization of methyl-, sulfur- and petroleum organic compounds in deep ocean hydrothermal plumes.</title>
        <authorList>
            <person name="Zhou Z."/>
            <person name="Liu Y."/>
            <person name="Pan J."/>
            <person name="Cron B.R."/>
            <person name="Toner B.M."/>
            <person name="Anantharaman K."/>
            <person name="Breier J.A."/>
            <person name="Dick G.J."/>
            <person name="Li M."/>
        </authorList>
    </citation>
    <scope>NUCLEOTIDE SEQUENCE</scope>
    <source>
        <strain evidence="17">SZUA-1534</strain>
    </source>
</reference>
<evidence type="ECO:0000256" key="10">
    <source>
        <dbReference type="ARBA" id="ARBA00023004"/>
    </source>
</evidence>
<dbReference type="NCBIfam" id="NF009701">
    <property type="entry name" value="PRK13230.1"/>
    <property type="match status" value="1"/>
</dbReference>
<dbReference type="AlphaFoldDB" id="A0A833A6E2"/>
<keyword evidence="7 14" id="KW-0013">ADP-ribosylation</keyword>
<evidence type="ECO:0000256" key="9">
    <source>
        <dbReference type="ARBA" id="ARBA00023002"/>
    </source>
</evidence>
<evidence type="ECO:0000256" key="7">
    <source>
        <dbReference type="ARBA" id="ARBA00022765"/>
    </source>
</evidence>
<evidence type="ECO:0000256" key="5">
    <source>
        <dbReference type="ARBA" id="ARBA00022723"/>
    </source>
</evidence>
<comment type="similarity">
    <text evidence="2 14 16">Belongs to the NifH/BchL/ChlL family.</text>
</comment>
<dbReference type="SUPFAM" id="SSF52540">
    <property type="entry name" value="P-loop containing nucleoside triphosphate hydrolases"/>
    <property type="match status" value="1"/>
</dbReference>
<evidence type="ECO:0000256" key="3">
    <source>
        <dbReference type="ARBA" id="ARBA00011738"/>
    </source>
</evidence>
<comment type="function">
    <text evidence="1 14">The key enzymatic reactions in nitrogen fixation are catalyzed by the nitrogenase complex, which has 2 components: the iron protein and the molybdenum-iron protein.</text>
</comment>
<keyword evidence="10 14" id="KW-0408">Iron</keyword>
<dbReference type="PROSITE" id="PS00746">
    <property type="entry name" value="NIFH_FRXC_1"/>
    <property type="match status" value="1"/>
</dbReference>
<dbReference type="Proteomes" id="UP000623215">
    <property type="component" value="Unassembled WGS sequence"/>
</dbReference>
<comment type="subunit">
    <text evidence="3 14">Homodimer.</text>
</comment>
<keyword evidence="12 14" id="KW-0535">Nitrogen fixation</keyword>
<dbReference type="GO" id="GO:0016163">
    <property type="term" value="F:nitrogenase activity"/>
    <property type="evidence" value="ECO:0007669"/>
    <property type="project" value="UniProtKB-UniRule"/>
</dbReference>
<keyword evidence="5 14" id="KW-0479">Metal-binding</keyword>
<dbReference type="PIRSF" id="PIRSF000363">
    <property type="entry name" value="Nitrogenase_iron"/>
    <property type="match status" value="1"/>
</dbReference>
<comment type="caution">
    <text evidence="17">The sequence shown here is derived from an EMBL/GenBank/DDBJ whole genome shotgun (WGS) entry which is preliminary data.</text>
</comment>
<dbReference type="GO" id="GO:0046872">
    <property type="term" value="F:metal ion binding"/>
    <property type="evidence" value="ECO:0007669"/>
    <property type="project" value="UniProtKB-KW"/>
</dbReference>
<accession>A0A833A6E2</accession>
<dbReference type="EMBL" id="DQVW01000029">
    <property type="protein sequence ID" value="HIQ32211.1"/>
    <property type="molecule type" value="Genomic_DNA"/>
</dbReference>
<evidence type="ECO:0000256" key="2">
    <source>
        <dbReference type="ARBA" id="ARBA00005504"/>
    </source>
</evidence>
<evidence type="ECO:0000256" key="8">
    <source>
        <dbReference type="ARBA" id="ARBA00022840"/>
    </source>
</evidence>
<feature type="binding site" evidence="14">
    <location>
        <position position="93"/>
    </location>
    <ligand>
        <name>[4Fe-4S] cluster</name>
        <dbReference type="ChEBI" id="CHEBI:49883"/>
        <note>ligand shared between dimeric partners</note>
    </ligand>
</feature>
<evidence type="ECO:0000256" key="1">
    <source>
        <dbReference type="ARBA" id="ARBA00002234"/>
    </source>
</evidence>
<evidence type="ECO:0000313" key="18">
    <source>
        <dbReference type="Proteomes" id="UP000623215"/>
    </source>
</evidence>
<dbReference type="HAMAP" id="MF_00533">
    <property type="entry name" value="NifH"/>
    <property type="match status" value="1"/>
</dbReference>
<dbReference type="Pfam" id="PF00142">
    <property type="entry name" value="Fer4_NifH"/>
    <property type="match status" value="1"/>
</dbReference>
<dbReference type="CDD" id="cd02040">
    <property type="entry name" value="NifH"/>
    <property type="match status" value="1"/>
</dbReference>
<evidence type="ECO:0000256" key="16">
    <source>
        <dbReference type="RuleBase" id="RU003688"/>
    </source>
</evidence>
<gene>
    <name evidence="14 17" type="primary">nifH</name>
    <name evidence="17" type="ORF">EYH55_01855</name>
</gene>
<comment type="catalytic activity">
    <reaction evidence="13 14">
        <text>N2 + 8 reduced [2Fe-2S]-[ferredoxin] + 16 ATP + 16 H2O = H2 + 8 oxidized [2Fe-2S]-[ferredoxin] + 2 NH4(+) + 16 ADP + 16 phosphate + 6 H(+)</text>
        <dbReference type="Rhea" id="RHEA:21448"/>
        <dbReference type="Rhea" id="RHEA-COMP:10000"/>
        <dbReference type="Rhea" id="RHEA-COMP:10001"/>
        <dbReference type="ChEBI" id="CHEBI:15377"/>
        <dbReference type="ChEBI" id="CHEBI:15378"/>
        <dbReference type="ChEBI" id="CHEBI:17997"/>
        <dbReference type="ChEBI" id="CHEBI:18276"/>
        <dbReference type="ChEBI" id="CHEBI:28938"/>
        <dbReference type="ChEBI" id="CHEBI:30616"/>
        <dbReference type="ChEBI" id="CHEBI:33737"/>
        <dbReference type="ChEBI" id="CHEBI:33738"/>
        <dbReference type="ChEBI" id="CHEBI:43474"/>
        <dbReference type="ChEBI" id="CHEBI:456216"/>
        <dbReference type="EC" id="1.18.6.1"/>
    </reaction>
</comment>
<dbReference type="PROSITE" id="PS51026">
    <property type="entry name" value="NIFH_FRXC_3"/>
    <property type="match status" value="1"/>
</dbReference>
<dbReference type="GO" id="GO:0051539">
    <property type="term" value="F:4 iron, 4 sulfur cluster binding"/>
    <property type="evidence" value="ECO:0007669"/>
    <property type="project" value="UniProtKB-KW"/>
</dbReference>
<evidence type="ECO:0000256" key="14">
    <source>
        <dbReference type="HAMAP-Rule" id="MF_00533"/>
    </source>
</evidence>
<evidence type="ECO:0000256" key="4">
    <source>
        <dbReference type="ARBA" id="ARBA00022485"/>
    </source>
</evidence>
<keyword evidence="9 14" id="KW-0560">Oxidoreductase</keyword>
<keyword evidence="6 14" id="KW-0547">Nucleotide-binding</keyword>
<dbReference type="PANTHER" id="PTHR42864:SF2">
    <property type="entry name" value="LIGHT-INDEPENDENT PROTOCHLOROPHYLLIDE REDUCTASE IRON-SULFUR ATP-BINDING PROTEIN"/>
    <property type="match status" value="1"/>
</dbReference>
<protein>
    <recommendedName>
        <fullName evidence="14">Nitrogenase iron protein</fullName>
        <ecNumber evidence="14">1.18.6.1</ecNumber>
    </recommendedName>
    <alternativeName>
        <fullName evidence="14">Nitrogenase Fe protein</fullName>
    </alternativeName>
    <alternativeName>
        <fullName evidence="14">Nitrogenase component II</fullName>
    </alternativeName>
    <alternativeName>
        <fullName evidence="14">Nitrogenase reductase</fullName>
    </alternativeName>
</protein>
<evidence type="ECO:0000256" key="11">
    <source>
        <dbReference type="ARBA" id="ARBA00023014"/>
    </source>
</evidence>
<evidence type="ECO:0000256" key="12">
    <source>
        <dbReference type="ARBA" id="ARBA00023231"/>
    </source>
</evidence>
<evidence type="ECO:0000256" key="6">
    <source>
        <dbReference type="ARBA" id="ARBA00022741"/>
    </source>
</evidence>
<dbReference type="InterPro" id="IPR000392">
    <property type="entry name" value="NifH/frxC"/>
</dbReference>
<comment type="cofactor">
    <cofactor evidence="14">
        <name>[4Fe-4S] cluster</name>
        <dbReference type="ChEBI" id="CHEBI:49883"/>
    </cofactor>
    <text evidence="14">Binds 1 [4Fe-4S] cluster per dimer.</text>
</comment>
<dbReference type="EC" id="1.18.6.1" evidence="14"/>
<dbReference type="NCBIfam" id="TIGR01287">
    <property type="entry name" value="nifH"/>
    <property type="match status" value="1"/>
</dbReference>
<dbReference type="InterPro" id="IPR027417">
    <property type="entry name" value="P-loop_NTPase"/>
</dbReference>
<evidence type="ECO:0000313" key="17">
    <source>
        <dbReference type="EMBL" id="HIQ32211.1"/>
    </source>
</evidence>
<proteinExistence type="inferred from homology"/>
<dbReference type="PANTHER" id="PTHR42864">
    <property type="entry name" value="LIGHT-INDEPENDENT PROTOCHLOROPHYLLIDE REDUCTASE IRON-SULFUR ATP-BINDING PROTEIN"/>
    <property type="match status" value="1"/>
</dbReference>
<dbReference type="PRINTS" id="PR00091">
    <property type="entry name" value="NITROGNASEII"/>
</dbReference>
<dbReference type="InterPro" id="IPR005977">
    <property type="entry name" value="Nitrogenase_Fe_NifH"/>
</dbReference>
<evidence type="ECO:0000256" key="13">
    <source>
        <dbReference type="ARBA" id="ARBA00047967"/>
    </source>
</evidence>
<keyword evidence="4 14" id="KW-0004">4Fe-4S</keyword>
<dbReference type="InterPro" id="IPR030655">
    <property type="entry name" value="NifH/chlL_CS"/>
</dbReference>
<evidence type="ECO:0000256" key="15">
    <source>
        <dbReference type="PIRSR" id="PIRSR605977-50"/>
    </source>
</evidence>
<sequence length="277" mass="30418">MKKICVYGKGGVGKSTVVSNVAAALAESGKKVMVVGCDPKGDSTRNIVGKKIPTLLDLLRKKGENITMEDILFKGFQGIYCVESGGPEPGIGCAGRGIIKAIEVLDRLEVFEKLELDIVIYDVLGDVVCGGFAMPLQRHLADEVYIVTTCDPMALYAANNICKGIKRYAHRGNTALGGIIYNGRSVVDNISIVSEFASRLGTEVMGYIPMSEIIVKSEVRKKTVIEYAPQHPLANTFRELGEKIFNNSKRVIPNPLSEEELDRIWEKIERLMEESYS</sequence>
<comment type="PTM">
    <text evidence="15">The reversible ADP-ribosylation of Arg inactivates the nitrogenase reductase and regulates nitrogenase activity.</text>
</comment>
<name>A0A833A6E2_9EURY</name>
<keyword evidence="8 14" id="KW-0067">ATP-binding</keyword>
<dbReference type="GO" id="GO:0005524">
    <property type="term" value="F:ATP binding"/>
    <property type="evidence" value="ECO:0007669"/>
    <property type="project" value="UniProtKB-UniRule"/>
</dbReference>
<comment type="caution">
    <text evidence="14">Lacks conserved residue(s) required for the propagation of feature annotation.</text>
</comment>
<dbReference type="Gene3D" id="3.40.50.300">
    <property type="entry name" value="P-loop containing nucleotide triphosphate hydrolases"/>
    <property type="match status" value="1"/>
</dbReference>
<dbReference type="PROSITE" id="PS00692">
    <property type="entry name" value="NIFH_FRXC_2"/>
    <property type="match status" value="1"/>
</dbReference>
<feature type="binding site" evidence="14">
    <location>
        <position position="129"/>
    </location>
    <ligand>
        <name>[4Fe-4S] cluster</name>
        <dbReference type="ChEBI" id="CHEBI:49883"/>
        <note>ligand shared between dimeric partners</note>
    </ligand>
</feature>